<evidence type="ECO:0000313" key="5">
    <source>
        <dbReference type="Proteomes" id="UP000244173"/>
    </source>
</evidence>
<sequence length="269" mass="29245">MPIPFSRAPRCRANRPAGSLPGVAAATLLCLLAPSVLHAATPAAPPANRVSPARPAWRLVTDSVTLRTRALKLDARIPRVIGLSDSARQRINQALELPLRADIAAVRHDYRAEPAGRNGRGTPDEFLYDYTARPNPRGLVSVSLVSWSYTGGAHGNGNLATRHFDSSTGAPVSLPGLFKPGVQWKPRVMGELALQIRARNADERKKAPEMPADWQPFEMPRDLNAQQPFWFSPAGDLVLAFGQYEVAAYAYGMPQFTIPAARIADLLAR</sequence>
<dbReference type="EMBL" id="CP028519">
    <property type="protein sequence ID" value="AVY93319.1"/>
    <property type="molecule type" value="Genomic_DNA"/>
</dbReference>
<feature type="chain" id="PRO_5015516003" description="DUF3298 domain-containing protein" evidence="1">
    <location>
        <begin position="40"/>
        <end position="269"/>
    </location>
</feature>
<feature type="signal peptide" evidence="1">
    <location>
        <begin position="1"/>
        <end position="39"/>
    </location>
</feature>
<dbReference type="InterPro" id="IPR025303">
    <property type="entry name" value="PdaC"/>
</dbReference>
<evidence type="ECO:0000259" key="3">
    <source>
        <dbReference type="Pfam" id="PF13739"/>
    </source>
</evidence>
<keyword evidence="1" id="KW-0732">Signal</keyword>
<organism evidence="4 5">
    <name type="scientific">Microvirgula aerodenitrificans</name>
    <dbReference type="NCBI Taxonomy" id="57480"/>
    <lineage>
        <taxon>Bacteria</taxon>
        <taxon>Pseudomonadati</taxon>
        <taxon>Pseudomonadota</taxon>
        <taxon>Betaproteobacteria</taxon>
        <taxon>Neisseriales</taxon>
        <taxon>Aquaspirillaceae</taxon>
        <taxon>Microvirgula</taxon>
    </lineage>
</organism>
<proteinExistence type="predicted"/>
<evidence type="ECO:0000313" key="4">
    <source>
        <dbReference type="EMBL" id="AVY93319.1"/>
    </source>
</evidence>
<evidence type="ECO:0000256" key="1">
    <source>
        <dbReference type="SAM" id="SignalP"/>
    </source>
</evidence>
<dbReference type="Pfam" id="PF13739">
    <property type="entry name" value="PdaC"/>
    <property type="match status" value="1"/>
</dbReference>
<dbReference type="AlphaFoldDB" id="A0A2S0P7F5"/>
<accession>A0A2S0P7F5</accession>
<dbReference type="KEGG" id="maer:DAI18_04120"/>
<name>A0A2S0P7F5_9NEIS</name>
<reference evidence="4 5" key="1">
    <citation type="submission" date="2018-04" db="EMBL/GenBank/DDBJ databases">
        <title>Denitrifier Microvirgula.</title>
        <authorList>
            <person name="Anderson E."/>
            <person name="Jang J."/>
            <person name="Ishii S."/>
        </authorList>
    </citation>
    <scope>NUCLEOTIDE SEQUENCE [LARGE SCALE GENOMIC DNA]</scope>
    <source>
        <strain evidence="4 5">BE2.4</strain>
    </source>
</reference>
<evidence type="ECO:0008006" key="6">
    <source>
        <dbReference type="Google" id="ProtNLM"/>
    </source>
</evidence>
<dbReference type="Proteomes" id="UP000244173">
    <property type="component" value="Chromosome"/>
</dbReference>
<keyword evidence="5" id="KW-1185">Reference proteome</keyword>
<evidence type="ECO:0000259" key="2">
    <source>
        <dbReference type="Pfam" id="PF11738"/>
    </source>
</evidence>
<dbReference type="Pfam" id="PF11738">
    <property type="entry name" value="DUF3298"/>
    <property type="match status" value="1"/>
</dbReference>
<dbReference type="InterPro" id="IPR037126">
    <property type="entry name" value="PdaC/RsiV-like_sf"/>
</dbReference>
<feature type="domain" description="Deacetylase PdaC" evidence="3">
    <location>
        <begin position="69"/>
        <end position="156"/>
    </location>
</feature>
<gene>
    <name evidence="4" type="ORF">DAI18_04120</name>
</gene>
<dbReference type="Gene3D" id="3.30.565.40">
    <property type="entry name" value="Fervidobacterium nodosum Rt17-B1 like"/>
    <property type="match status" value="1"/>
</dbReference>
<feature type="domain" description="DUF3298" evidence="2">
    <location>
        <begin position="177"/>
        <end position="259"/>
    </location>
</feature>
<dbReference type="STRING" id="1122240.GCA_000620105_00565"/>
<dbReference type="InterPro" id="IPR021729">
    <property type="entry name" value="DUF3298"/>
</dbReference>
<protein>
    <recommendedName>
        <fullName evidence="6">DUF3298 domain-containing protein</fullName>
    </recommendedName>
</protein>
<dbReference type="Gene3D" id="3.90.640.20">
    <property type="entry name" value="Heat-shock cognate protein, ATPase"/>
    <property type="match status" value="1"/>
</dbReference>